<dbReference type="AlphaFoldDB" id="A0AAD5XA40"/>
<dbReference type="GO" id="GO:0005762">
    <property type="term" value="C:mitochondrial large ribosomal subunit"/>
    <property type="evidence" value="ECO:0007669"/>
    <property type="project" value="TreeGrafter"/>
</dbReference>
<dbReference type="GO" id="GO:0006412">
    <property type="term" value="P:translation"/>
    <property type="evidence" value="ECO:0007669"/>
    <property type="project" value="InterPro"/>
</dbReference>
<dbReference type="EMBL" id="JADGJH010005012">
    <property type="protein sequence ID" value="KAJ3082571.1"/>
    <property type="molecule type" value="Genomic_DNA"/>
</dbReference>
<evidence type="ECO:0000256" key="1">
    <source>
        <dbReference type="ARBA" id="ARBA00009451"/>
    </source>
</evidence>
<reference evidence="6" key="1">
    <citation type="submission" date="2020-05" db="EMBL/GenBank/DDBJ databases">
        <title>Phylogenomic resolution of chytrid fungi.</title>
        <authorList>
            <person name="Stajich J.E."/>
            <person name="Amses K."/>
            <person name="Simmons R."/>
            <person name="Seto K."/>
            <person name="Myers J."/>
            <person name="Bonds A."/>
            <person name="Quandt C.A."/>
            <person name="Barry K."/>
            <person name="Liu P."/>
            <person name="Grigoriev I."/>
            <person name="Longcore J.E."/>
            <person name="James T.Y."/>
        </authorList>
    </citation>
    <scope>NUCLEOTIDE SEQUENCE</scope>
    <source>
        <strain evidence="6">JEL0513</strain>
    </source>
</reference>
<dbReference type="InterPro" id="IPR047867">
    <property type="entry name" value="Ribosomal_uL22_bac/org-type"/>
</dbReference>
<evidence type="ECO:0000313" key="6">
    <source>
        <dbReference type="EMBL" id="KAJ3082571.1"/>
    </source>
</evidence>
<dbReference type="PANTHER" id="PTHR13501">
    <property type="entry name" value="CHLOROPLAST 50S RIBOSOMAL PROTEIN L22-RELATED"/>
    <property type="match status" value="1"/>
</dbReference>
<evidence type="ECO:0000313" key="7">
    <source>
        <dbReference type="Proteomes" id="UP001211907"/>
    </source>
</evidence>
<dbReference type="Pfam" id="PF00237">
    <property type="entry name" value="Ribosomal_L22"/>
    <property type="match status" value="1"/>
</dbReference>
<comment type="similarity">
    <text evidence="1 4">Belongs to the universal ribosomal protein uL22 family.</text>
</comment>
<comment type="caution">
    <text evidence="6">The sequence shown here is derived from an EMBL/GenBank/DDBJ whole genome shotgun (WGS) entry which is preliminary data.</text>
</comment>
<evidence type="ECO:0000256" key="4">
    <source>
        <dbReference type="RuleBase" id="RU004005"/>
    </source>
</evidence>
<evidence type="ECO:0000256" key="5">
    <source>
        <dbReference type="SAM" id="MobiDB-lite"/>
    </source>
</evidence>
<feature type="non-terminal residue" evidence="6">
    <location>
        <position position="1"/>
    </location>
</feature>
<keyword evidence="7" id="KW-1185">Reference proteome</keyword>
<gene>
    <name evidence="6" type="primary">MRPL22</name>
    <name evidence="6" type="ORF">HK100_009653</name>
</gene>
<sequence>LFAAALAEAQQEREGAGKEAGTEGAGAKGTKSATGPKGLRALEARAPAWMAAAAKGQAGSGSLDVAGEVGRRGRKGLAGLTAVAQFTLTSRAFRVSPKKTNLVAKVLRRLELHDADRQLRFSPKRVASLMRPLVQQALRHAAELDAKLARPDAASPDTPRAARAAPSPLPTVHWRVAQCFVSKAKFLRRLKLHARGRFGVMHHPASRVCLIVERSTSTASFNTIDATNPARPSFAVRADPAFKKLQELEKLAHIFKTHNLYAPFVEPKKNPVRFLNPVWSPKSYKYVTRSNWLSPKRTSR</sequence>
<dbReference type="InterPro" id="IPR036394">
    <property type="entry name" value="Ribosomal_uL22_sf"/>
</dbReference>
<dbReference type="InterPro" id="IPR001063">
    <property type="entry name" value="Ribosomal_uL22"/>
</dbReference>
<evidence type="ECO:0000256" key="3">
    <source>
        <dbReference type="ARBA" id="ARBA00023274"/>
    </source>
</evidence>
<dbReference type="GO" id="GO:0003735">
    <property type="term" value="F:structural constituent of ribosome"/>
    <property type="evidence" value="ECO:0007669"/>
    <property type="project" value="InterPro"/>
</dbReference>
<feature type="compositionally biased region" description="Basic and acidic residues" evidence="5">
    <location>
        <begin position="10"/>
        <end position="21"/>
    </location>
</feature>
<dbReference type="Proteomes" id="UP001211907">
    <property type="component" value="Unassembled WGS sequence"/>
</dbReference>
<accession>A0AAD5XA40</accession>
<protein>
    <submittedName>
        <fullName evidence="6">54S ribosomal protein L22, mitochondrial</fullName>
    </submittedName>
</protein>
<organism evidence="6 7">
    <name type="scientific">Physocladia obscura</name>
    <dbReference type="NCBI Taxonomy" id="109957"/>
    <lineage>
        <taxon>Eukaryota</taxon>
        <taxon>Fungi</taxon>
        <taxon>Fungi incertae sedis</taxon>
        <taxon>Chytridiomycota</taxon>
        <taxon>Chytridiomycota incertae sedis</taxon>
        <taxon>Chytridiomycetes</taxon>
        <taxon>Chytridiales</taxon>
        <taxon>Chytriomycetaceae</taxon>
        <taxon>Physocladia</taxon>
    </lineage>
</organism>
<dbReference type="PANTHER" id="PTHR13501:SF8">
    <property type="entry name" value="LARGE RIBOSOMAL SUBUNIT PROTEIN UL22M"/>
    <property type="match status" value="1"/>
</dbReference>
<name>A0AAD5XA40_9FUNG</name>
<proteinExistence type="inferred from homology"/>
<dbReference type="SUPFAM" id="SSF54843">
    <property type="entry name" value="Ribosomal protein L22"/>
    <property type="match status" value="1"/>
</dbReference>
<keyword evidence="2 4" id="KW-0689">Ribosomal protein</keyword>
<dbReference type="Gene3D" id="3.90.470.10">
    <property type="entry name" value="Ribosomal protein L22/L17"/>
    <property type="match status" value="1"/>
</dbReference>
<feature type="region of interest" description="Disordered" evidence="5">
    <location>
        <begin position="1"/>
        <end position="37"/>
    </location>
</feature>
<evidence type="ECO:0000256" key="2">
    <source>
        <dbReference type="ARBA" id="ARBA00022980"/>
    </source>
</evidence>
<keyword evidence="3 4" id="KW-0687">Ribonucleoprotein</keyword>